<dbReference type="AlphaFoldDB" id="A0A6G0YSB4"/>
<feature type="compositionally biased region" description="Basic residues" evidence="3">
    <location>
        <begin position="416"/>
        <end position="429"/>
    </location>
</feature>
<feature type="region of interest" description="Disordered" evidence="3">
    <location>
        <begin position="474"/>
        <end position="580"/>
    </location>
</feature>
<feature type="region of interest" description="Disordered" evidence="3">
    <location>
        <begin position="230"/>
        <end position="460"/>
    </location>
</feature>
<feature type="compositionally biased region" description="Basic and acidic residues" evidence="3">
    <location>
        <begin position="267"/>
        <end position="312"/>
    </location>
</feature>
<feature type="compositionally biased region" description="Basic and acidic residues" evidence="3">
    <location>
        <begin position="514"/>
        <end position="527"/>
    </location>
</feature>
<evidence type="ECO:0000256" key="2">
    <source>
        <dbReference type="PROSITE-ProRule" id="PRU00376"/>
    </source>
</evidence>
<feature type="compositionally biased region" description="Low complexity" evidence="3">
    <location>
        <begin position="237"/>
        <end position="257"/>
    </location>
</feature>
<dbReference type="Pfam" id="PF17793">
    <property type="entry name" value="AHD"/>
    <property type="match status" value="1"/>
</dbReference>
<keyword evidence="6" id="KW-1185">Reference proteome</keyword>
<dbReference type="PANTHER" id="PTHR47827">
    <property type="entry name" value="AHD DOMAIN-CONTAINING PROTEIN"/>
    <property type="match status" value="1"/>
</dbReference>
<dbReference type="InterPro" id="IPR040930">
    <property type="entry name" value="AF-9_AHD"/>
</dbReference>
<evidence type="ECO:0000313" key="6">
    <source>
        <dbReference type="Proteomes" id="UP000478052"/>
    </source>
</evidence>
<feature type="compositionally biased region" description="Low complexity" evidence="3">
    <location>
        <begin position="186"/>
        <end position="201"/>
    </location>
</feature>
<feature type="compositionally biased region" description="Basic and acidic residues" evidence="3">
    <location>
        <begin position="430"/>
        <end position="456"/>
    </location>
</feature>
<dbReference type="InterPro" id="IPR052790">
    <property type="entry name" value="YEATS_domain"/>
</dbReference>
<feature type="compositionally biased region" description="Basic and acidic residues" evidence="3">
    <location>
        <begin position="400"/>
        <end position="415"/>
    </location>
</feature>
<dbReference type="InterPro" id="IPR055129">
    <property type="entry name" value="YEATS_dom"/>
</dbReference>
<dbReference type="Gene3D" id="2.60.40.1970">
    <property type="entry name" value="YEATS domain"/>
    <property type="match status" value="1"/>
</dbReference>
<dbReference type="EMBL" id="VUJU01002596">
    <property type="protein sequence ID" value="KAF0760730.1"/>
    <property type="molecule type" value="Genomic_DNA"/>
</dbReference>
<comment type="subcellular location">
    <subcellularLocation>
        <location evidence="2">Nucleus</location>
    </subcellularLocation>
</comment>
<dbReference type="InterPro" id="IPR038704">
    <property type="entry name" value="YEAST_sf"/>
</dbReference>
<feature type="compositionally biased region" description="Low complexity" evidence="3">
    <location>
        <begin position="566"/>
        <end position="577"/>
    </location>
</feature>
<feature type="compositionally biased region" description="Acidic residues" evidence="3">
    <location>
        <begin position="493"/>
        <end position="505"/>
    </location>
</feature>
<name>A0A6G0YSB4_APHCR</name>
<accession>A0A6G0YSB4</accession>
<evidence type="ECO:0000256" key="1">
    <source>
        <dbReference type="ARBA" id="ARBA00023242"/>
    </source>
</evidence>
<feature type="compositionally biased region" description="Basic and acidic residues" evidence="3">
    <location>
        <begin position="320"/>
        <end position="390"/>
    </location>
</feature>
<keyword evidence="1 2" id="KW-0539">Nucleus</keyword>
<evidence type="ECO:0000259" key="4">
    <source>
        <dbReference type="PROSITE" id="PS51037"/>
    </source>
</evidence>
<dbReference type="PROSITE" id="PS51037">
    <property type="entry name" value="YEATS"/>
    <property type="match status" value="1"/>
</dbReference>
<feature type="domain" description="YEATS" evidence="4">
    <location>
        <begin position="36"/>
        <end position="173"/>
    </location>
</feature>
<dbReference type="Proteomes" id="UP000478052">
    <property type="component" value="Unassembled WGS sequence"/>
</dbReference>
<dbReference type="GO" id="GO:0003682">
    <property type="term" value="F:chromatin binding"/>
    <property type="evidence" value="ECO:0007669"/>
    <property type="project" value="TreeGrafter"/>
</dbReference>
<dbReference type="OrthoDB" id="10053467at2759"/>
<dbReference type="GO" id="GO:0045893">
    <property type="term" value="P:positive regulation of DNA-templated transcription"/>
    <property type="evidence" value="ECO:0007669"/>
    <property type="project" value="TreeGrafter"/>
</dbReference>
<feature type="compositionally biased region" description="Basic and acidic residues" evidence="3">
    <location>
        <begin position="542"/>
        <end position="562"/>
    </location>
</feature>
<comment type="caution">
    <text evidence="5">The sequence shown here is derived from an EMBL/GenBank/DDBJ whole genome shotgun (WGS) entry which is preliminary data.</text>
</comment>
<proteinExistence type="predicted"/>
<sequence length="644" mass="74514">MAFPVSIPFQPLHHSNFWLPTSSGLIYSIPCSSLLAFDNGFVKVIFEIGHEASVRNKRTPEGFTHDWELFVRGADNTDIHYFVDKVVFHLHETFPNPKRVIKEPPYVVKESGYAGFPLPIDIYVKNNKDEPRKIRFNYELCLNDRGTPPISKVTRETYVFNPSEDFRRKLIKGGGTSVLSHDGTEAKNSNSSSAISKQKSITNTNRLPSPPPKKNKKEDIKLNNTFATLFGSPIQPSKLPLTTSTKSTSQKLSSSDKSQVKIKSSPHNKEDKKDKDKERDKEKKKLKELSIDKVKKDKDKKEKTKESSEKSKSLKQSSSKPEKKESTHHEKIKEKSNDTKLEKKEFKDKSKREDKVKEKNKDKSHKEEKSYHETKTIKQDIKTEFNDQEKKKHKSSPESIKIKSDKKIEKSEKSSKPHKSHKEHKKRDKRDKEEKLIKKEEKSSFVEQEPSYKHLDIPQTTTLIEEFPKVKEEILESLPPPKANSSRVHEPELESEEEFLSEDSEPPYQPPEPPKLKEPEPPKKKLSPENNFIKKKKRKKKERDTEETKPKTSRLEISEHVQETCSDISRSPSPSHSNNKFTDEYINSLKHLQHKIMMLEDEDLQRVVTVIAETGHYEITTKTFDFDLCALNETTVKKLQELIT</sequence>
<feature type="region of interest" description="Disordered" evidence="3">
    <location>
        <begin position="175"/>
        <end position="218"/>
    </location>
</feature>
<gene>
    <name evidence="5" type="ORF">FWK35_00013391</name>
</gene>
<dbReference type="GO" id="GO:0008023">
    <property type="term" value="C:transcription elongation factor complex"/>
    <property type="evidence" value="ECO:0007669"/>
    <property type="project" value="TreeGrafter"/>
</dbReference>
<evidence type="ECO:0000313" key="5">
    <source>
        <dbReference type="EMBL" id="KAF0760730.1"/>
    </source>
</evidence>
<protein>
    <submittedName>
        <fullName evidence="5">Titin</fullName>
    </submittedName>
</protein>
<organism evidence="5 6">
    <name type="scientific">Aphis craccivora</name>
    <name type="common">Cowpea aphid</name>
    <dbReference type="NCBI Taxonomy" id="307492"/>
    <lineage>
        <taxon>Eukaryota</taxon>
        <taxon>Metazoa</taxon>
        <taxon>Ecdysozoa</taxon>
        <taxon>Arthropoda</taxon>
        <taxon>Hexapoda</taxon>
        <taxon>Insecta</taxon>
        <taxon>Pterygota</taxon>
        <taxon>Neoptera</taxon>
        <taxon>Paraneoptera</taxon>
        <taxon>Hemiptera</taxon>
        <taxon>Sternorrhyncha</taxon>
        <taxon>Aphidomorpha</taxon>
        <taxon>Aphidoidea</taxon>
        <taxon>Aphididae</taxon>
        <taxon>Aphidini</taxon>
        <taxon>Aphis</taxon>
        <taxon>Aphis</taxon>
    </lineage>
</organism>
<dbReference type="PANTHER" id="PTHR47827:SF3">
    <property type="entry name" value="AF-9 ANC1 HOMOLOGY DOMAIN-CONTAINING PROTEIN"/>
    <property type="match status" value="1"/>
</dbReference>
<dbReference type="CDD" id="cd16906">
    <property type="entry name" value="YEATS_AF-9_like"/>
    <property type="match status" value="1"/>
</dbReference>
<dbReference type="Pfam" id="PF03366">
    <property type="entry name" value="YEATS"/>
    <property type="match status" value="1"/>
</dbReference>
<dbReference type="Gene3D" id="1.20.1270.290">
    <property type="match status" value="1"/>
</dbReference>
<reference evidence="5 6" key="1">
    <citation type="submission" date="2019-08" db="EMBL/GenBank/DDBJ databases">
        <title>Whole genome of Aphis craccivora.</title>
        <authorList>
            <person name="Voronova N.V."/>
            <person name="Shulinski R.S."/>
            <person name="Bandarenka Y.V."/>
            <person name="Zhorov D.G."/>
            <person name="Warner D."/>
        </authorList>
    </citation>
    <scope>NUCLEOTIDE SEQUENCE [LARGE SCALE GENOMIC DNA]</scope>
    <source>
        <strain evidence="5">180601</strain>
        <tissue evidence="5">Whole Body</tissue>
    </source>
</reference>
<evidence type="ECO:0000256" key="3">
    <source>
        <dbReference type="SAM" id="MobiDB-lite"/>
    </source>
</evidence>